<dbReference type="CDD" id="cd03450">
    <property type="entry name" value="NodN"/>
    <property type="match status" value="1"/>
</dbReference>
<dbReference type="Pfam" id="PF01575">
    <property type="entry name" value="MaoC_dehydratas"/>
    <property type="match status" value="1"/>
</dbReference>
<evidence type="ECO:0000313" key="3">
    <source>
        <dbReference type="Proteomes" id="UP000009309"/>
    </source>
</evidence>
<dbReference type="InterPro" id="IPR002539">
    <property type="entry name" value="MaoC-like_dom"/>
</dbReference>
<dbReference type="InterPro" id="IPR029069">
    <property type="entry name" value="HotDog_dom_sf"/>
</dbReference>
<dbReference type="PANTHER" id="PTHR42993">
    <property type="entry name" value="MAOC-LIKE DEHYDRATASE DOMAIN-CONTAINING PROTEIN"/>
    <property type="match status" value="1"/>
</dbReference>
<dbReference type="Gene3D" id="3.10.129.10">
    <property type="entry name" value="Hotdog Thioesterase"/>
    <property type="match status" value="1"/>
</dbReference>
<organism evidence="2 3">
    <name type="scientific">Fibrisoma limi BUZ 3</name>
    <dbReference type="NCBI Taxonomy" id="1185876"/>
    <lineage>
        <taxon>Bacteria</taxon>
        <taxon>Pseudomonadati</taxon>
        <taxon>Bacteroidota</taxon>
        <taxon>Cytophagia</taxon>
        <taxon>Cytophagales</taxon>
        <taxon>Spirosomataceae</taxon>
        <taxon>Fibrisoma</taxon>
    </lineage>
</organism>
<dbReference type="AlphaFoldDB" id="I2GS34"/>
<gene>
    <name evidence="2" type="ORF">BN8_06095</name>
</gene>
<dbReference type="EMBL" id="CAIT01000009">
    <property type="protein sequence ID" value="CCH56712.1"/>
    <property type="molecule type" value="Genomic_DNA"/>
</dbReference>
<dbReference type="SUPFAM" id="SSF54637">
    <property type="entry name" value="Thioesterase/thiol ester dehydrase-isomerase"/>
    <property type="match status" value="1"/>
</dbReference>
<name>I2GS34_9BACT</name>
<sequence length="176" mass="19736">MSALLFPFLFASYYIYPTRFMQTFANLAEFSAHAGQSLGESEYMTINQEMIDLFAQATGDHQWIHTDPERATRESPYKAPIAHGFLTLSLAPKLLGEIYSVESVKLAINYGANRIRFTNAVPAGSRLRAKAWLHHAEPQNKNEDGNGVRAIIECAFEIEGEHKPACVAELIMLLFE</sequence>
<dbReference type="PANTHER" id="PTHR42993:SF1">
    <property type="entry name" value="MAOC-LIKE DEHYDRATASE DOMAIN-CONTAINING PROTEIN"/>
    <property type="match status" value="1"/>
</dbReference>
<feature type="domain" description="MaoC-like" evidence="1">
    <location>
        <begin position="31"/>
        <end position="139"/>
    </location>
</feature>
<proteinExistence type="predicted"/>
<protein>
    <recommendedName>
        <fullName evidence="1">MaoC-like domain-containing protein</fullName>
    </recommendedName>
</protein>
<dbReference type="Proteomes" id="UP000009309">
    <property type="component" value="Unassembled WGS sequence"/>
</dbReference>
<dbReference type="eggNOG" id="COG2030">
    <property type="taxonomic scope" value="Bacteria"/>
</dbReference>
<evidence type="ECO:0000313" key="2">
    <source>
        <dbReference type="EMBL" id="CCH56712.1"/>
    </source>
</evidence>
<accession>I2GS34</accession>
<reference evidence="2 3" key="1">
    <citation type="journal article" date="2012" name="J. Bacteriol.">
        <title>Genome Sequence of the Filamentous Bacterium Fibrisoma limi BUZ 3T.</title>
        <authorList>
            <person name="Filippini M."/>
            <person name="Qi W."/>
            <person name="Jaenicke S."/>
            <person name="Goesmann A."/>
            <person name="Smits T.H."/>
            <person name="Bagheri H.C."/>
        </authorList>
    </citation>
    <scope>NUCLEOTIDE SEQUENCE [LARGE SCALE GENOMIC DNA]</scope>
    <source>
        <strain evidence="3">BUZ 3T</strain>
    </source>
</reference>
<evidence type="ECO:0000259" key="1">
    <source>
        <dbReference type="Pfam" id="PF01575"/>
    </source>
</evidence>
<dbReference type="InterPro" id="IPR039375">
    <property type="entry name" value="NodN-like"/>
</dbReference>
<keyword evidence="3" id="KW-1185">Reference proteome</keyword>
<dbReference type="STRING" id="1185876.BN8_06095"/>
<comment type="caution">
    <text evidence="2">The sequence shown here is derived from an EMBL/GenBank/DDBJ whole genome shotgun (WGS) entry which is preliminary data.</text>
</comment>